<gene>
    <name evidence="1" type="ORF">GCM10011578_083170</name>
</gene>
<dbReference type="AlphaFoldDB" id="A0A917XLU2"/>
<sequence length="197" mass="21075">MGDLGAHGPSAKQAQDIARAMLPAFGWDPATQMPPLIKLWNGESGWRWNALNASSGAYGIPQALPAGKMASAGSDWRTNAATQIKWGLGYIKNRPDYGSPAAAWSKWLSRSPHWYDDGGYLPTGLSLVANGTGSPEPVFTGSQWADIKAAKSSAGPTSLQADVKVYVGDREIADIVRTEIHTHEQDTATAINNGRWV</sequence>
<comment type="caution">
    <text evidence="1">The sequence shown here is derived from an EMBL/GenBank/DDBJ whole genome shotgun (WGS) entry which is preliminary data.</text>
</comment>
<reference evidence="1" key="2">
    <citation type="submission" date="2020-09" db="EMBL/GenBank/DDBJ databases">
        <authorList>
            <person name="Sun Q."/>
            <person name="Zhou Y."/>
        </authorList>
    </citation>
    <scope>NUCLEOTIDE SEQUENCE</scope>
    <source>
        <strain evidence="1">CGMCC 4.7110</strain>
    </source>
</reference>
<name>A0A917XLU2_9ACTN</name>
<reference evidence="1" key="1">
    <citation type="journal article" date="2014" name="Int. J. Syst. Evol. Microbiol.">
        <title>Complete genome sequence of Corynebacterium casei LMG S-19264T (=DSM 44701T), isolated from a smear-ripened cheese.</title>
        <authorList>
            <consortium name="US DOE Joint Genome Institute (JGI-PGF)"/>
            <person name="Walter F."/>
            <person name="Albersmeier A."/>
            <person name="Kalinowski J."/>
            <person name="Ruckert C."/>
        </authorList>
    </citation>
    <scope>NUCLEOTIDE SEQUENCE</scope>
    <source>
        <strain evidence="1">CGMCC 4.7110</strain>
    </source>
</reference>
<protein>
    <recommendedName>
        <fullName evidence="3">Transglycosylase SLT domain-containing protein</fullName>
    </recommendedName>
</protein>
<dbReference type="EMBL" id="BMML01000027">
    <property type="protein sequence ID" value="GGN38130.1"/>
    <property type="molecule type" value="Genomic_DNA"/>
</dbReference>
<evidence type="ECO:0000313" key="1">
    <source>
        <dbReference type="EMBL" id="GGN38130.1"/>
    </source>
</evidence>
<keyword evidence="2" id="KW-1185">Reference proteome</keyword>
<organism evidence="1 2">
    <name type="scientific">Streptomyces fuscichromogenes</name>
    <dbReference type="NCBI Taxonomy" id="1324013"/>
    <lineage>
        <taxon>Bacteria</taxon>
        <taxon>Bacillati</taxon>
        <taxon>Actinomycetota</taxon>
        <taxon>Actinomycetes</taxon>
        <taxon>Kitasatosporales</taxon>
        <taxon>Streptomycetaceae</taxon>
        <taxon>Streptomyces</taxon>
    </lineage>
</organism>
<evidence type="ECO:0008006" key="3">
    <source>
        <dbReference type="Google" id="ProtNLM"/>
    </source>
</evidence>
<dbReference type="SUPFAM" id="SSF53955">
    <property type="entry name" value="Lysozyme-like"/>
    <property type="match status" value="1"/>
</dbReference>
<accession>A0A917XLU2</accession>
<dbReference type="InterPro" id="IPR023346">
    <property type="entry name" value="Lysozyme-like_dom_sf"/>
</dbReference>
<evidence type="ECO:0000313" key="2">
    <source>
        <dbReference type="Proteomes" id="UP000653411"/>
    </source>
</evidence>
<dbReference type="Proteomes" id="UP000653411">
    <property type="component" value="Unassembled WGS sequence"/>
</dbReference>
<proteinExistence type="predicted"/>